<evidence type="ECO:0000256" key="6">
    <source>
        <dbReference type="SAM" id="Phobius"/>
    </source>
</evidence>
<dbReference type="EMBL" id="JBHSCR010000001">
    <property type="protein sequence ID" value="MFC4346439.1"/>
    <property type="molecule type" value="Genomic_DNA"/>
</dbReference>
<dbReference type="PROSITE" id="PS51352">
    <property type="entry name" value="THIOREDOXIN_2"/>
    <property type="match status" value="1"/>
</dbReference>
<gene>
    <name evidence="8" type="ORF">ACFO5Q_01095</name>
</gene>
<name>A0ABV8U6G5_9PROT</name>
<dbReference type="Pfam" id="PF08534">
    <property type="entry name" value="Redoxin"/>
    <property type="match status" value="1"/>
</dbReference>
<organism evidence="8 9">
    <name type="scientific">Kordiimonas lipolytica</name>
    <dbReference type="NCBI Taxonomy" id="1662421"/>
    <lineage>
        <taxon>Bacteria</taxon>
        <taxon>Pseudomonadati</taxon>
        <taxon>Pseudomonadota</taxon>
        <taxon>Alphaproteobacteria</taxon>
        <taxon>Kordiimonadales</taxon>
        <taxon>Kordiimonadaceae</taxon>
        <taxon>Kordiimonas</taxon>
    </lineage>
</organism>
<comment type="subcellular location">
    <subcellularLocation>
        <location evidence="1">Cell envelope</location>
    </subcellularLocation>
</comment>
<keyword evidence="6" id="KW-1133">Transmembrane helix</keyword>
<comment type="caution">
    <text evidence="8">The sequence shown here is derived from an EMBL/GenBank/DDBJ whole genome shotgun (WGS) entry which is preliminary data.</text>
</comment>
<dbReference type="SUPFAM" id="SSF52833">
    <property type="entry name" value="Thioredoxin-like"/>
    <property type="match status" value="1"/>
</dbReference>
<dbReference type="Proteomes" id="UP001595776">
    <property type="component" value="Unassembled WGS sequence"/>
</dbReference>
<evidence type="ECO:0000256" key="5">
    <source>
        <dbReference type="ARBA" id="ARBA00023284"/>
    </source>
</evidence>
<dbReference type="InterPro" id="IPR036249">
    <property type="entry name" value="Thioredoxin-like_sf"/>
</dbReference>
<dbReference type="Gene3D" id="3.40.30.10">
    <property type="entry name" value="Glutaredoxin"/>
    <property type="match status" value="1"/>
</dbReference>
<dbReference type="InterPro" id="IPR013740">
    <property type="entry name" value="Redoxin"/>
</dbReference>
<keyword evidence="3" id="KW-0201">Cytochrome c-type biogenesis</keyword>
<keyword evidence="5" id="KW-0676">Redox-active center</keyword>
<dbReference type="NCBIfam" id="TIGR00385">
    <property type="entry name" value="dsbE"/>
    <property type="match status" value="1"/>
</dbReference>
<comment type="similarity">
    <text evidence="2">Belongs to the thioredoxin family. DsbE subfamily.</text>
</comment>
<evidence type="ECO:0000256" key="1">
    <source>
        <dbReference type="ARBA" id="ARBA00004196"/>
    </source>
</evidence>
<feature type="transmembrane region" description="Helical" evidence="6">
    <location>
        <begin position="6"/>
        <end position="22"/>
    </location>
</feature>
<proteinExistence type="inferred from homology"/>
<evidence type="ECO:0000313" key="8">
    <source>
        <dbReference type="EMBL" id="MFC4346439.1"/>
    </source>
</evidence>
<accession>A0ABV8U6G5</accession>
<dbReference type="PANTHER" id="PTHR42852:SF6">
    <property type="entry name" value="THIOL:DISULFIDE INTERCHANGE PROTEIN DSBE"/>
    <property type="match status" value="1"/>
</dbReference>
<evidence type="ECO:0000256" key="2">
    <source>
        <dbReference type="ARBA" id="ARBA00007758"/>
    </source>
</evidence>
<dbReference type="PANTHER" id="PTHR42852">
    <property type="entry name" value="THIOL:DISULFIDE INTERCHANGE PROTEIN DSBE"/>
    <property type="match status" value="1"/>
</dbReference>
<dbReference type="InterPro" id="IPR017937">
    <property type="entry name" value="Thioredoxin_CS"/>
</dbReference>
<dbReference type="CDD" id="cd03010">
    <property type="entry name" value="TlpA_like_DsbE"/>
    <property type="match status" value="1"/>
</dbReference>
<dbReference type="PROSITE" id="PS00194">
    <property type="entry name" value="THIOREDOXIN_1"/>
    <property type="match status" value="1"/>
</dbReference>
<reference evidence="9" key="1">
    <citation type="journal article" date="2019" name="Int. J. Syst. Evol. Microbiol.">
        <title>The Global Catalogue of Microorganisms (GCM) 10K type strain sequencing project: providing services to taxonomists for standard genome sequencing and annotation.</title>
        <authorList>
            <consortium name="The Broad Institute Genomics Platform"/>
            <consortium name="The Broad Institute Genome Sequencing Center for Infectious Disease"/>
            <person name="Wu L."/>
            <person name="Ma J."/>
        </authorList>
    </citation>
    <scope>NUCLEOTIDE SEQUENCE [LARGE SCALE GENOMIC DNA]</scope>
    <source>
        <strain evidence="9">CGMCC 1.15304</strain>
    </source>
</reference>
<evidence type="ECO:0000256" key="4">
    <source>
        <dbReference type="ARBA" id="ARBA00023157"/>
    </source>
</evidence>
<sequence length="176" mass="19049">MQRFVPLVIVLSMFGLFFFMMTDEDRNPNEIKSVIIGKPAPTFSIPGLEPDAPALSSADLKTGQPVFVNFFASWCVPCRAEHESLMALAREHGARVIGIAYKDTPDRALAFLDELGDPFTKTGADLDGRVAIDWGVTGVPETFLVDGSGTVVYRHWGPIVGDGLEAKVLPALEAAK</sequence>
<keyword evidence="4" id="KW-1015">Disulfide bond</keyword>
<dbReference type="InterPro" id="IPR013766">
    <property type="entry name" value="Thioredoxin_domain"/>
</dbReference>
<keyword evidence="6" id="KW-0472">Membrane</keyword>
<keyword evidence="6" id="KW-0812">Transmembrane</keyword>
<dbReference type="InterPro" id="IPR004799">
    <property type="entry name" value="Periplasmic_diS_OxRdtase_DsbE"/>
</dbReference>
<evidence type="ECO:0000259" key="7">
    <source>
        <dbReference type="PROSITE" id="PS51352"/>
    </source>
</evidence>
<dbReference type="RefSeq" id="WP_068150961.1">
    <property type="nucleotide sequence ID" value="NZ_JBHSCR010000001.1"/>
</dbReference>
<evidence type="ECO:0000313" key="9">
    <source>
        <dbReference type="Proteomes" id="UP001595776"/>
    </source>
</evidence>
<protein>
    <submittedName>
        <fullName evidence="8">DsbE family thiol:disulfide interchange protein</fullName>
    </submittedName>
</protein>
<feature type="domain" description="Thioredoxin" evidence="7">
    <location>
        <begin position="34"/>
        <end position="176"/>
    </location>
</feature>
<evidence type="ECO:0000256" key="3">
    <source>
        <dbReference type="ARBA" id="ARBA00022748"/>
    </source>
</evidence>
<keyword evidence="9" id="KW-1185">Reference proteome</keyword>
<dbReference type="InterPro" id="IPR050553">
    <property type="entry name" value="Thioredoxin_ResA/DsbE_sf"/>
</dbReference>